<feature type="region of interest" description="Disordered" evidence="1">
    <location>
        <begin position="1"/>
        <end position="33"/>
    </location>
</feature>
<proteinExistence type="predicted"/>
<comment type="caution">
    <text evidence="2">The sequence shown here is derived from an EMBL/GenBank/DDBJ whole genome shotgun (WGS) entry which is preliminary data.</text>
</comment>
<dbReference type="EMBL" id="VSRR010005597">
    <property type="protein sequence ID" value="MPC42864.1"/>
    <property type="molecule type" value="Genomic_DNA"/>
</dbReference>
<accession>A0A5B7FEB6</accession>
<feature type="region of interest" description="Disordered" evidence="1">
    <location>
        <begin position="50"/>
        <end position="80"/>
    </location>
</feature>
<dbReference type="Proteomes" id="UP000324222">
    <property type="component" value="Unassembled WGS sequence"/>
</dbReference>
<gene>
    <name evidence="2" type="ORF">E2C01_036495</name>
</gene>
<organism evidence="2 3">
    <name type="scientific">Portunus trituberculatus</name>
    <name type="common">Swimming crab</name>
    <name type="synonym">Neptunus trituberculatus</name>
    <dbReference type="NCBI Taxonomy" id="210409"/>
    <lineage>
        <taxon>Eukaryota</taxon>
        <taxon>Metazoa</taxon>
        <taxon>Ecdysozoa</taxon>
        <taxon>Arthropoda</taxon>
        <taxon>Crustacea</taxon>
        <taxon>Multicrustacea</taxon>
        <taxon>Malacostraca</taxon>
        <taxon>Eumalacostraca</taxon>
        <taxon>Eucarida</taxon>
        <taxon>Decapoda</taxon>
        <taxon>Pleocyemata</taxon>
        <taxon>Brachyura</taxon>
        <taxon>Eubrachyura</taxon>
        <taxon>Portunoidea</taxon>
        <taxon>Portunidae</taxon>
        <taxon>Portuninae</taxon>
        <taxon>Portunus</taxon>
    </lineage>
</organism>
<evidence type="ECO:0000313" key="2">
    <source>
        <dbReference type="EMBL" id="MPC42864.1"/>
    </source>
</evidence>
<protein>
    <submittedName>
        <fullName evidence="2">Uncharacterized protein</fullName>
    </submittedName>
</protein>
<evidence type="ECO:0000256" key="1">
    <source>
        <dbReference type="SAM" id="MobiDB-lite"/>
    </source>
</evidence>
<sequence>MNVDEDNKFMLITPVNTRPRRDTPICHHPHPVKTTTTTITTITTTYNHDRVLRTKTEKESDEDVDHGNMNVCEEHKREER</sequence>
<reference evidence="2 3" key="1">
    <citation type="submission" date="2019-05" db="EMBL/GenBank/DDBJ databases">
        <title>Another draft genome of Portunus trituberculatus and its Hox gene families provides insights of decapod evolution.</title>
        <authorList>
            <person name="Jeong J.-H."/>
            <person name="Song I."/>
            <person name="Kim S."/>
            <person name="Choi T."/>
            <person name="Kim D."/>
            <person name="Ryu S."/>
            <person name="Kim W."/>
        </authorList>
    </citation>
    <scope>NUCLEOTIDE SEQUENCE [LARGE SCALE GENOMIC DNA]</scope>
    <source>
        <tissue evidence="2">Muscle</tissue>
    </source>
</reference>
<name>A0A5B7FEB6_PORTR</name>
<keyword evidence="3" id="KW-1185">Reference proteome</keyword>
<dbReference type="AlphaFoldDB" id="A0A5B7FEB6"/>
<evidence type="ECO:0000313" key="3">
    <source>
        <dbReference type="Proteomes" id="UP000324222"/>
    </source>
</evidence>